<organism evidence="1 2">
    <name type="scientific">Pomacea canaliculata</name>
    <name type="common">Golden apple snail</name>
    <dbReference type="NCBI Taxonomy" id="400727"/>
    <lineage>
        <taxon>Eukaryota</taxon>
        <taxon>Metazoa</taxon>
        <taxon>Spiralia</taxon>
        <taxon>Lophotrochozoa</taxon>
        <taxon>Mollusca</taxon>
        <taxon>Gastropoda</taxon>
        <taxon>Caenogastropoda</taxon>
        <taxon>Architaenioglossa</taxon>
        <taxon>Ampullarioidea</taxon>
        <taxon>Ampullariidae</taxon>
        <taxon>Pomacea</taxon>
    </lineage>
</organism>
<evidence type="ECO:0000313" key="1">
    <source>
        <dbReference type="EMBL" id="PVD19777.1"/>
    </source>
</evidence>
<gene>
    <name evidence="1" type="ORF">C0Q70_20268</name>
</gene>
<evidence type="ECO:0000313" key="2">
    <source>
        <dbReference type="Proteomes" id="UP000245119"/>
    </source>
</evidence>
<dbReference type="AlphaFoldDB" id="A0A2T7NF12"/>
<dbReference type="EMBL" id="PZQS01000013">
    <property type="protein sequence ID" value="PVD19777.1"/>
    <property type="molecule type" value="Genomic_DNA"/>
</dbReference>
<dbReference type="Proteomes" id="UP000245119">
    <property type="component" value="Linkage Group LG13"/>
</dbReference>
<keyword evidence="2" id="KW-1185">Reference proteome</keyword>
<dbReference type="OrthoDB" id="2134446at2759"/>
<sequence length="273" mass="30749">MSLTDPGDGHVLGTTRFSDWMKGAIVHVEHLERPRHLPREKIESYRIPSILDFSRVRLHVGSSAPTTYFVGRVVKDSGNFQDDFLKVVNLTAAAASAAFFLGAAECKVSMEGLSTAQSMSYMKALRAQVQRSKKQFLSAAWNLNQVLHDDFDHKEPVELSKRMEIAMRAIEITSLGGFDKVTWDGASDTYPIQVHHVPADLRGSIDHRARGTPAWTGNILLGGLQVQRDPPRGVRRRRWYRYWWRTGTTLHGLRDRHARALHGGEHPPHIGQS</sequence>
<accession>A0A2T7NF12</accession>
<protein>
    <submittedName>
        <fullName evidence="1">Uncharacterized protein</fullName>
    </submittedName>
</protein>
<comment type="caution">
    <text evidence="1">The sequence shown here is derived from an EMBL/GenBank/DDBJ whole genome shotgun (WGS) entry which is preliminary data.</text>
</comment>
<proteinExistence type="predicted"/>
<reference evidence="1 2" key="1">
    <citation type="submission" date="2018-04" db="EMBL/GenBank/DDBJ databases">
        <title>The genome of golden apple snail Pomacea canaliculata provides insight into stress tolerance and invasive adaptation.</title>
        <authorList>
            <person name="Liu C."/>
            <person name="Liu B."/>
            <person name="Ren Y."/>
            <person name="Zhang Y."/>
            <person name="Wang H."/>
            <person name="Li S."/>
            <person name="Jiang F."/>
            <person name="Yin L."/>
            <person name="Zhang G."/>
            <person name="Qian W."/>
            <person name="Fan W."/>
        </authorList>
    </citation>
    <scope>NUCLEOTIDE SEQUENCE [LARGE SCALE GENOMIC DNA]</scope>
    <source>
        <strain evidence="1">SZHN2017</strain>
        <tissue evidence="1">Muscle</tissue>
    </source>
</reference>
<name>A0A2T7NF12_POMCA</name>